<protein>
    <submittedName>
        <fullName evidence="2">Uncharacterized protein</fullName>
    </submittedName>
</protein>
<dbReference type="OrthoDB" id="2717873at2"/>
<feature type="transmembrane region" description="Helical" evidence="1">
    <location>
        <begin position="90"/>
        <end position="112"/>
    </location>
</feature>
<evidence type="ECO:0000256" key="1">
    <source>
        <dbReference type="SAM" id="Phobius"/>
    </source>
</evidence>
<keyword evidence="1" id="KW-1133">Transmembrane helix</keyword>
<dbReference type="STRING" id="1306406.J116_001195"/>
<dbReference type="RefSeq" id="WP_028964800.1">
    <property type="nucleotide sequence ID" value="NZ_ASHX02000001.1"/>
</dbReference>
<accession>A0A1D3DLV4</accession>
<reference evidence="2 3" key="1">
    <citation type="journal article" date="2013" name="Genome Announc.">
        <title>Genome Sequence of Streptomyces violaceusniger Strain SPC6, a Halotolerant Streptomycete That Exhibits Rapid Growth and Development.</title>
        <authorList>
            <person name="Chen X."/>
            <person name="Zhang B."/>
            <person name="Zhang W."/>
            <person name="Wu X."/>
            <person name="Zhang M."/>
            <person name="Chen T."/>
            <person name="Liu G."/>
            <person name="Dyson P."/>
        </authorList>
    </citation>
    <scope>NUCLEOTIDE SEQUENCE [LARGE SCALE GENOMIC DNA]</scope>
    <source>
        <strain evidence="2 3">SPC6</strain>
    </source>
</reference>
<keyword evidence="1" id="KW-0472">Membrane</keyword>
<dbReference type="EMBL" id="ASHX02000001">
    <property type="protein sequence ID" value="OEJ93295.1"/>
    <property type="molecule type" value="Genomic_DNA"/>
</dbReference>
<name>A0A1D3DLV4_9ACTN</name>
<dbReference type="Proteomes" id="UP000095329">
    <property type="component" value="Unassembled WGS sequence"/>
</dbReference>
<dbReference type="AlphaFoldDB" id="A0A1D3DLV4"/>
<comment type="caution">
    <text evidence="2">The sequence shown here is derived from an EMBL/GenBank/DDBJ whole genome shotgun (WGS) entry which is preliminary data.</text>
</comment>
<keyword evidence="3" id="KW-1185">Reference proteome</keyword>
<proteinExistence type="predicted"/>
<evidence type="ECO:0000313" key="2">
    <source>
        <dbReference type="EMBL" id="OEJ93295.1"/>
    </source>
</evidence>
<keyword evidence="1" id="KW-0812">Transmembrane</keyword>
<organism evidence="2 3">
    <name type="scientific">Streptomyces thermolilacinus SPC6</name>
    <dbReference type="NCBI Taxonomy" id="1306406"/>
    <lineage>
        <taxon>Bacteria</taxon>
        <taxon>Bacillati</taxon>
        <taxon>Actinomycetota</taxon>
        <taxon>Actinomycetes</taxon>
        <taxon>Kitasatosporales</taxon>
        <taxon>Streptomycetaceae</taxon>
        <taxon>Streptomyces</taxon>
    </lineage>
</organism>
<feature type="transmembrane region" description="Helical" evidence="1">
    <location>
        <begin position="51"/>
        <end position="70"/>
    </location>
</feature>
<evidence type="ECO:0000313" key="3">
    <source>
        <dbReference type="Proteomes" id="UP000095329"/>
    </source>
</evidence>
<sequence>MVGLSDLTLALAYPTVGLVSGWGETFPRWLPVASGRPVPARAVLRVARTGGALLVLITLYGAVNSVFGFVEEGARLVEQEREHPRPPVWVTWLYLPAAAWGFLVLAVCRNYARRMPRRGMMGA</sequence>
<gene>
    <name evidence="2" type="ORF">J116_001195</name>
</gene>